<proteinExistence type="predicted"/>
<feature type="compositionally biased region" description="Low complexity" evidence="1">
    <location>
        <begin position="62"/>
        <end position="72"/>
    </location>
</feature>
<dbReference type="WBParaSite" id="PSAMB.scaffold4076size15782.g23366.t1">
    <property type="protein sequence ID" value="PSAMB.scaffold4076size15782.g23366.t1"/>
    <property type="gene ID" value="PSAMB.scaffold4076size15782.g23366"/>
</dbReference>
<feature type="region of interest" description="Disordered" evidence="1">
    <location>
        <begin position="1"/>
        <end position="74"/>
    </location>
</feature>
<accession>A0A914WGE7</accession>
<protein>
    <submittedName>
        <fullName evidence="3">Uncharacterized protein</fullName>
    </submittedName>
</protein>
<keyword evidence="2" id="KW-1185">Reference proteome</keyword>
<reference evidence="3" key="1">
    <citation type="submission" date="2022-11" db="UniProtKB">
        <authorList>
            <consortium name="WormBaseParasite"/>
        </authorList>
    </citation>
    <scope>IDENTIFICATION</scope>
</reference>
<evidence type="ECO:0000256" key="1">
    <source>
        <dbReference type="SAM" id="MobiDB-lite"/>
    </source>
</evidence>
<organism evidence="2 3">
    <name type="scientific">Plectus sambesii</name>
    <dbReference type="NCBI Taxonomy" id="2011161"/>
    <lineage>
        <taxon>Eukaryota</taxon>
        <taxon>Metazoa</taxon>
        <taxon>Ecdysozoa</taxon>
        <taxon>Nematoda</taxon>
        <taxon>Chromadorea</taxon>
        <taxon>Plectida</taxon>
        <taxon>Plectina</taxon>
        <taxon>Plectoidea</taxon>
        <taxon>Plectidae</taxon>
        <taxon>Plectus</taxon>
    </lineage>
</organism>
<feature type="compositionally biased region" description="Basic and acidic residues" evidence="1">
    <location>
        <begin position="49"/>
        <end position="61"/>
    </location>
</feature>
<name>A0A914WGE7_9BILA</name>
<sequence>MTSSTAAPQQQRQSSNNSSGRDKSHAGFHIANMLPEISPMQQGQQQQPDNRDNPRQEDSSRRQAQQAHASHQYWSADYTLHGFSRPSYEMTSTNPYYRDPSVDDRTNFMPRFNL</sequence>
<dbReference type="AlphaFoldDB" id="A0A914WGE7"/>
<dbReference type="Proteomes" id="UP000887566">
    <property type="component" value="Unplaced"/>
</dbReference>
<feature type="region of interest" description="Disordered" evidence="1">
    <location>
        <begin position="90"/>
        <end position="114"/>
    </location>
</feature>
<evidence type="ECO:0000313" key="3">
    <source>
        <dbReference type="WBParaSite" id="PSAMB.scaffold4076size15782.g23366.t1"/>
    </source>
</evidence>
<feature type="compositionally biased region" description="Low complexity" evidence="1">
    <location>
        <begin position="9"/>
        <end position="19"/>
    </location>
</feature>
<evidence type="ECO:0000313" key="2">
    <source>
        <dbReference type="Proteomes" id="UP000887566"/>
    </source>
</evidence>